<organism evidence="1 2">
    <name type="scientific">Vaccinium darrowii</name>
    <dbReference type="NCBI Taxonomy" id="229202"/>
    <lineage>
        <taxon>Eukaryota</taxon>
        <taxon>Viridiplantae</taxon>
        <taxon>Streptophyta</taxon>
        <taxon>Embryophyta</taxon>
        <taxon>Tracheophyta</taxon>
        <taxon>Spermatophyta</taxon>
        <taxon>Magnoliopsida</taxon>
        <taxon>eudicotyledons</taxon>
        <taxon>Gunneridae</taxon>
        <taxon>Pentapetalae</taxon>
        <taxon>asterids</taxon>
        <taxon>Ericales</taxon>
        <taxon>Ericaceae</taxon>
        <taxon>Vaccinioideae</taxon>
        <taxon>Vaccinieae</taxon>
        <taxon>Vaccinium</taxon>
    </lineage>
</organism>
<sequence length="108" mass="12497">MHLWPSMRLRDSFKHAYLEKLEWNIDRMNVKKKQQKNRSRSQSQSSATNQDKLLDGDANNDNQGDEDVVLDSTNHHASTPLRLCRELLMVLSCCYCCFCCGACVEEEN</sequence>
<proteinExistence type="predicted"/>
<protein>
    <submittedName>
        <fullName evidence="1">Uncharacterized protein</fullName>
    </submittedName>
</protein>
<gene>
    <name evidence="1" type="ORF">Vadar_024278</name>
</gene>
<reference evidence="1 2" key="1">
    <citation type="journal article" date="2021" name="Hortic Res">
        <title>High-quality reference genome and annotation aids understanding of berry development for evergreen blueberry (Vaccinium darrowii).</title>
        <authorList>
            <person name="Yu J."/>
            <person name="Hulse-Kemp A.M."/>
            <person name="Babiker E."/>
            <person name="Staton M."/>
        </authorList>
    </citation>
    <scope>NUCLEOTIDE SEQUENCE [LARGE SCALE GENOMIC DNA]</scope>
    <source>
        <strain evidence="2">cv. NJ 8807/NJ 8810</strain>
        <tissue evidence="1">Young leaf</tissue>
    </source>
</reference>
<evidence type="ECO:0000313" key="1">
    <source>
        <dbReference type="EMBL" id="KAH7840994.1"/>
    </source>
</evidence>
<keyword evidence="2" id="KW-1185">Reference proteome</keyword>
<comment type="caution">
    <text evidence="1">The sequence shown here is derived from an EMBL/GenBank/DDBJ whole genome shotgun (WGS) entry which is preliminary data.</text>
</comment>
<dbReference type="Proteomes" id="UP000828048">
    <property type="component" value="Chromosome 10"/>
</dbReference>
<name>A0ACB7XJN2_9ERIC</name>
<dbReference type="EMBL" id="CM037160">
    <property type="protein sequence ID" value="KAH7840994.1"/>
    <property type="molecule type" value="Genomic_DNA"/>
</dbReference>
<accession>A0ACB7XJN2</accession>
<evidence type="ECO:0000313" key="2">
    <source>
        <dbReference type="Proteomes" id="UP000828048"/>
    </source>
</evidence>